<evidence type="ECO:0000256" key="2">
    <source>
        <dbReference type="ARBA" id="ARBA00023012"/>
    </source>
</evidence>
<dbReference type="GO" id="GO:0005829">
    <property type="term" value="C:cytosol"/>
    <property type="evidence" value="ECO:0007669"/>
    <property type="project" value="TreeGrafter"/>
</dbReference>
<keyword evidence="9" id="KW-1185">Reference proteome</keyword>
<reference evidence="8 9" key="1">
    <citation type="submission" date="2020-01" db="EMBL/GenBank/DDBJ databases">
        <authorList>
            <person name="Kim M.K."/>
        </authorList>
    </citation>
    <scope>NUCLEOTIDE SEQUENCE [LARGE SCALE GENOMIC DNA]</scope>
    <source>
        <strain evidence="8 9">172606-1</strain>
    </source>
</reference>
<evidence type="ECO:0000256" key="3">
    <source>
        <dbReference type="ARBA" id="ARBA00023015"/>
    </source>
</evidence>
<dbReference type="PANTHER" id="PTHR48111">
    <property type="entry name" value="REGULATOR OF RPOS"/>
    <property type="match status" value="1"/>
</dbReference>
<protein>
    <submittedName>
        <fullName evidence="8">Response regulator</fullName>
    </submittedName>
</protein>
<dbReference type="SUPFAM" id="SSF52172">
    <property type="entry name" value="CheY-like"/>
    <property type="match status" value="1"/>
</dbReference>
<keyword evidence="2" id="KW-0902">Two-component regulatory system</keyword>
<dbReference type="PANTHER" id="PTHR48111:SF1">
    <property type="entry name" value="TWO-COMPONENT RESPONSE REGULATOR ORR33"/>
    <property type="match status" value="1"/>
</dbReference>
<keyword evidence="3" id="KW-0805">Transcription regulation</keyword>
<dbReference type="InterPro" id="IPR001789">
    <property type="entry name" value="Sig_transdc_resp-reg_receiver"/>
</dbReference>
<evidence type="ECO:0000259" key="7">
    <source>
        <dbReference type="PROSITE" id="PS50110"/>
    </source>
</evidence>
<evidence type="ECO:0000313" key="8">
    <source>
        <dbReference type="EMBL" id="QHT69401.1"/>
    </source>
</evidence>
<keyword evidence="5" id="KW-0804">Transcription</keyword>
<evidence type="ECO:0000313" key="9">
    <source>
        <dbReference type="Proteomes" id="UP000480178"/>
    </source>
</evidence>
<dbReference type="PROSITE" id="PS50110">
    <property type="entry name" value="RESPONSE_REGULATORY"/>
    <property type="match status" value="1"/>
</dbReference>
<dbReference type="GO" id="GO:0006355">
    <property type="term" value="P:regulation of DNA-templated transcription"/>
    <property type="evidence" value="ECO:0007669"/>
    <property type="project" value="TreeGrafter"/>
</dbReference>
<evidence type="ECO:0000256" key="5">
    <source>
        <dbReference type="ARBA" id="ARBA00023163"/>
    </source>
</evidence>
<dbReference type="AlphaFoldDB" id="A0A6C0GMX2"/>
<proteinExistence type="predicted"/>
<feature type="domain" description="Response regulatory" evidence="7">
    <location>
        <begin position="9"/>
        <end position="127"/>
    </location>
</feature>
<name>A0A6C0GMX2_9BACT</name>
<dbReference type="KEGG" id="rhoz:GXP67_23545"/>
<dbReference type="GO" id="GO:0000976">
    <property type="term" value="F:transcription cis-regulatory region binding"/>
    <property type="evidence" value="ECO:0007669"/>
    <property type="project" value="TreeGrafter"/>
</dbReference>
<organism evidence="8 9">
    <name type="scientific">Rhodocytophaga rosea</name>
    <dbReference type="NCBI Taxonomy" id="2704465"/>
    <lineage>
        <taxon>Bacteria</taxon>
        <taxon>Pseudomonadati</taxon>
        <taxon>Bacteroidota</taxon>
        <taxon>Cytophagia</taxon>
        <taxon>Cytophagales</taxon>
        <taxon>Rhodocytophagaceae</taxon>
        <taxon>Rhodocytophaga</taxon>
    </lineage>
</organism>
<accession>A0A6C0GMX2</accession>
<evidence type="ECO:0000256" key="6">
    <source>
        <dbReference type="PROSITE-ProRule" id="PRU00169"/>
    </source>
</evidence>
<gene>
    <name evidence="8" type="ORF">GXP67_23545</name>
</gene>
<dbReference type="InterPro" id="IPR039420">
    <property type="entry name" value="WalR-like"/>
</dbReference>
<dbReference type="Proteomes" id="UP000480178">
    <property type="component" value="Chromosome"/>
</dbReference>
<dbReference type="RefSeq" id="WP_162445390.1">
    <property type="nucleotide sequence ID" value="NZ_CP048222.1"/>
</dbReference>
<keyword evidence="4" id="KW-0238">DNA-binding</keyword>
<dbReference type="Gene3D" id="3.40.50.2300">
    <property type="match status" value="1"/>
</dbReference>
<sequence>MVTPLATYKIFLVDDDETFLMILRRHLELQKKFEVHVFNSGEDCLEKLDLQPDIIILDYNLNRSGSLLNGKQVLSEVLKQKKRPKIIMLSGQEDGQLVYELVKMGVQDYVLKGANALEELDELISGYIAR</sequence>
<feature type="modified residue" description="4-aspartylphosphate" evidence="6">
    <location>
        <position position="58"/>
    </location>
</feature>
<dbReference type="SMART" id="SM00448">
    <property type="entry name" value="REC"/>
    <property type="match status" value="1"/>
</dbReference>
<dbReference type="CDD" id="cd00156">
    <property type="entry name" value="REC"/>
    <property type="match status" value="1"/>
</dbReference>
<dbReference type="InterPro" id="IPR011006">
    <property type="entry name" value="CheY-like_superfamily"/>
</dbReference>
<evidence type="ECO:0000256" key="4">
    <source>
        <dbReference type="ARBA" id="ARBA00023125"/>
    </source>
</evidence>
<keyword evidence="1 6" id="KW-0597">Phosphoprotein</keyword>
<dbReference type="Pfam" id="PF00072">
    <property type="entry name" value="Response_reg"/>
    <property type="match status" value="1"/>
</dbReference>
<dbReference type="EMBL" id="CP048222">
    <property type="protein sequence ID" value="QHT69401.1"/>
    <property type="molecule type" value="Genomic_DNA"/>
</dbReference>
<evidence type="ECO:0000256" key="1">
    <source>
        <dbReference type="ARBA" id="ARBA00022553"/>
    </source>
</evidence>
<dbReference type="GO" id="GO:0000156">
    <property type="term" value="F:phosphorelay response regulator activity"/>
    <property type="evidence" value="ECO:0007669"/>
    <property type="project" value="TreeGrafter"/>
</dbReference>
<dbReference type="GO" id="GO:0032993">
    <property type="term" value="C:protein-DNA complex"/>
    <property type="evidence" value="ECO:0007669"/>
    <property type="project" value="TreeGrafter"/>
</dbReference>